<feature type="coiled-coil region" evidence="1">
    <location>
        <begin position="101"/>
        <end position="135"/>
    </location>
</feature>
<sequence>QTAFTFAMEESLMQQHLVHYKQATESAREELAALQSKYQRLQSQLLDCQSKISSQETMVHDMREVIDRHKETEARQTSLISSLRERIHNTEQEIGFIASSKSIIDMKLQVLTKENEELKQRELQMEIKSKEHLREWDKAKQDASDLQTRWEEFVSRLADKLSIDLDRNCKPLETIISLVSARCMLSAGAFNILFVTKTYLCLQVDQCCKQRDRQKTQISALEESVKCHEVESKASRETVRRLVADVDHEQKVAAARASDLNSFRQDHEHALLREQSLEAESRSLRKKLQECELVLAAVREESSCNSKHSQDLEHSLHRSQDEVHVLQSRMETFMKEMELLLRAQSATAVPKEEHILERLRELCKNQKNSNAAVAEMEVRLAEGSCDLARQTELLRGAELRAQQLQNRLQELETELLTAGVSKDGLSQEKQQYLQFLEQLSERMKIEHVVTDLGFDMRLEALLTRAEQLTRQEGSVLVETKTLVYSLQKKVKDQRERLESKDLHMELLRKKVAQLEEEKRSRSALAVEHDDATLASRKLQKKVERLQAELSVMRFSTTELKAQLSHTNELKIRVMEQKQTIEEQSKCLGKLEKNKAKVAKRLSTVKTELQNQEYKASHELQQAQRLLHSQASTMSELAHREKQLLDFCMVVSQMLGVDTPCSVPSSAVIKRLEALIHSSHHHRPLARQCGAPYCLHCMAPSAACSTLSAGPLLPEPLALSPPPSRTTP</sequence>
<accession>A0AAD8Z8K9</accession>
<name>A0AAD8Z8K9_9TELE</name>
<dbReference type="InterPro" id="IPR039139">
    <property type="entry name" value="CCDC170-like"/>
</dbReference>
<dbReference type="PANTHER" id="PTHR18863">
    <property type="entry name" value="TSEC-2-RELATED"/>
    <property type="match status" value="1"/>
</dbReference>
<gene>
    <name evidence="2" type="ORF">P4O66_011721</name>
</gene>
<keyword evidence="1" id="KW-0175">Coiled coil</keyword>
<proteinExistence type="predicted"/>
<organism evidence="2 3">
    <name type="scientific">Electrophorus voltai</name>
    <dbReference type="NCBI Taxonomy" id="2609070"/>
    <lineage>
        <taxon>Eukaryota</taxon>
        <taxon>Metazoa</taxon>
        <taxon>Chordata</taxon>
        <taxon>Craniata</taxon>
        <taxon>Vertebrata</taxon>
        <taxon>Euteleostomi</taxon>
        <taxon>Actinopterygii</taxon>
        <taxon>Neopterygii</taxon>
        <taxon>Teleostei</taxon>
        <taxon>Ostariophysi</taxon>
        <taxon>Gymnotiformes</taxon>
        <taxon>Gymnotoidei</taxon>
        <taxon>Gymnotidae</taxon>
        <taxon>Electrophorus</taxon>
    </lineage>
</organism>
<evidence type="ECO:0000256" key="1">
    <source>
        <dbReference type="SAM" id="Coils"/>
    </source>
</evidence>
<feature type="non-terminal residue" evidence="2">
    <location>
        <position position="1"/>
    </location>
</feature>
<feature type="coiled-coil region" evidence="1">
    <location>
        <begin position="387"/>
        <end position="442"/>
    </location>
</feature>
<keyword evidence="3" id="KW-1185">Reference proteome</keyword>
<evidence type="ECO:0000313" key="2">
    <source>
        <dbReference type="EMBL" id="KAK1793325.1"/>
    </source>
</evidence>
<dbReference type="AlphaFoldDB" id="A0AAD8Z8K9"/>
<comment type="caution">
    <text evidence="2">The sequence shown here is derived from an EMBL/GenBank/DDBJ whole genome shotgun (WGS) entry which is preliminary data.</text>
</comment>
<evidence type="ECO:0008006" key="4">
    <source>
        <dbReference type="Google" id="ProtNLM"/>
    </source>
</evidence>
<feature type="coiled-coil region" evidence="1">
    <location>
        <begin position="17"/>
        <end position="51"/>
    </location>
</feature>
<feature type="coiled-coil region" evidence="1">
    <location>
        <begin position="497"/>
        <end position="548"/>
    </location>
</feature>
<dbReference type="EMBL" id="JAROKS010000018">
    <property type="protein sequence ID" value="KAK1793325.1"/>
    <property type="molecule type" value="Genomic_DNA"/>
</dbReference>
<evidence type="ECO:0000313" key="3">
    <source>
        <dbReference type="Proteomes" id="UP001239994"/>
    </source>
</evidence>
<dbReference type="Gene3D" id="1.10.287.1490">
    <property type="match status" value="1"/>
</dbReference>
<reference evidence="2" key="1">
    <citation type="submission" date="2023-03" db="EMBL/GenBank/DDBJ databases">
        <title>Electrophorus voltai genome.</title>
        <authorList>
            <person name="Bian C."/>
        </authorList>
    </citation>
    <scope>NUCLEOTIDE SEQUENCE</scope>
    <source>
        <strain evidence="2">CB-2022</strain>
        <tissue evidence="2">Muscle</tissue>
    </source>
</reference>
<dbReference type="PANTHER" id="PTHR18863:SF4">
    <property type="entry name" value="COILED-COIL DOMAIN-CONTAINING PROTEIN 170"/>
    <property type="match status" value="1"/>
</dbReference>
<protein>
    <recommendedName>
        <fullName evidence="4">Coiled-coil domain containing 170</fullName>
    </recommendedName>
</protein>
<feature type="coiled-coil region" evidence="1">
    <location>
        <begin position="274"/>
        <end position="301"/>
    </location>
</feature>
<dbReference type="Proteomes" id="UP001239994">
    <property type="component" value="Unassembled WGS sequence"/>
</dbReference>